<feature type="non-terminal residue" evidence="1">
    <location>
        <position position="1"/>
    </location>
</feature>
<proteinExistence type="predicted"/>
<keyword evidence="2" id="KW-1185">Reference proteome</keyword>
<dbReference type="EMBL" id="CAXITT010000064">
    <property type="protein sequence ID" value="CAL1530213.1"/>
    <property type="molecule type" value="Genomic_DNA"/>
</dbReference>
<sequence>YPTYDPPAYSKPLEEYEEDRRPYIDPDMFDLMRQREEVNLLDKVSPVAHVFLQFEPSFNQEVEATTASGDKYVVNRTSWIIKDDQPMLYTLDSNNIPRNPMGRTGLRGRGNLWRWGPNHMIYAIVSRWKSIYNFSDMIQGPKIVNGKKVMEVLVVLNESTNEDSLPGDFISGRMSKYNVICEVFMRDLLGEKEVPSTTQLDQDDMTQV</sequence>
<dbReference type="Gene3D" id="3.90.79.10">
    <property type="entry name" value="Nucleoside Triphosphate Pyrophosphohydrolase"/>
    <property type="match status" value="1"/>
</dbReference>
<dbReference type="GO" id="GO:0047631">
    <property type="term" value="F:ADP-ribose diphosphatase activity"/>
    <property type="evidence" value="ECO:0007669"/>
    <property type="project" value="InterPro"/>
</dbReference>
<comment type="caution">
    <text evidence="1">The sequence shown here is derived from an EMBL/GenBank/DDBJ whole genome shotgun (WGS) entry which is preliminary data.</text>
</comment>
<name>A0AAV2H936_LYMST</name>
<dbReference type="Pfam" id="PF25969">
    <property type="entry name" value="NUDT9_N"/>
    <property type="match status" value="1"/>
</dbReference>
<dbReference type="InterPro" id="IPR039989">
    <property type="entry name" value="NUDT9"/>
</dbReference>
<dbReference type="Proteomes" id="UP001497497">
    <property type="component" value="Unassembled WGS sequence"/>
</dbReference>
<dbReference type="AlphaFoldDB" id="A0AAV2H936"/>
<organism evidence="1 2">
    <name type="scientific">Lymnaea stagnalis</name>
    <name type="common">Great pond snail</name>
    <name type="synonym">Helix stagnalis</name>
    <dbReference type="NCBI Taxonomy" id="6523"/>
    <lineage>
        <taxon>Eukaryota</taxon>
        <taxon>Metazoa</taxon>
        <taxon>Spiralia</taxon>
        <taxon>Lophotrochozoa</taxon>
        <taxon>Mollusca</taxon>
        <taxon>Gastropoda</taxon>
        <taxon>Heterobranchia</taxon>
        <taxon>Euthyneura</taxon>
        <taxon>Panpulmonata</taxon>
        <taxon>Hygrophila</taxon>
        <taxon>Lymnaeoidea</taxon>
        <taxon>Lymnaeidae</taxon>
        <taxon>Lymnaea</taxon>
    </lineage>
</organism>
<evidence type="ECO:0000313" key="2">
    <source>
        <dbReference type="Proteomes" id="UP001497497"/>
    </source>
</evidence>
<dbReference type="PANTHER" id="PTHR13030:SF13">
    <property type="entry name" value="NUDIX HYDROLASE DOMAIN-CONTAINING PROTEIN"/>
    <property type="match status" value="1"/>
</dbReference>
<accession>A0AAV2H936</accession>
<dbReference type="PANTHER" id="PTHR13030">
    <property type="entry name" value="NUDIX HYDROLASE"/>
    <property type="match status" value="1"/>
</dbReference>
<evidence type="ECO:0000313" key="1">
    <source>
        <dbReference type="EMBL" id="CAL1530213.1"/>
    </source>
</evidence>
<gene>
    <name evidence="1" type="ORF">GSLYS_00004346001</name>
</gene>
<protein>
    <submittedName>
        <fullName evidence="1">Uncharacterized protein</fullName>
    </submittedName>
</protein>
<reference evidence="1 2" key="1">
    <citation type="submission" date="2024-04" db="EMBL/GenBank/DDBJ databases">
        <authorList>
            <consortium name="Genoscope - CEA"/>
            <person name="William W."/>
        </authorList>
    </citation>
    <scope>NUCLEOTIDE SEQUENCE [LARGE SCALE GENOMIC DNA]</scope>
</reference>